<accession>A0A371HTI5</accession>
<proteinExistence type="predicted"/>
<name>A0A371HTI5_MUCPR</name>
<feature type="non-terminal residue" evidence="1">
    <location>
        <position position="1"/>
    </location>
</feature>
<keyword evidence="2" id="KW-1185">Reference proteome</keyword>
<gene>
    <name evidence="1" type="ORF">CR513_09961</name>
</gene>
<evidence type="ECO:0008006" key="3">
    <source>
        <dbReference type="Google" id="ProtNLM"/>
    </source>
</evidence>
<protein>
    <recommendedName>
        <fullName evidence="3">Mitochondrial protein</fullName>
    </recommendedName>
</protein>
<dbReference type="OrthoDB" id="1740642at2759"/>
<dbReference type="Proteomes" id="UP000257109">
    <property type="component" value="Unassembled WGS sequence"/>
</dbReference>
<dbReference type="EMBL" id="QJKJ01001750">
    <property type="protein sequence ID" value="RDY06111.1"/>
    <property type="molecule type" value="Genomic_DNA"/>
</dbReference>
<reference evidence="1" key="1">
    <citation type="submission" date="2018-05" db="EMBL/GenBank/DDBJ databases">
        <title>Draft genome of Mucuna pruriens seed.</title>
        <authorList>
            <person name="Nnadi N.E."/>
            <person name="Vos R."/>
            <person name="Hasami M.H."/>
            <person name="Devisetty U.K."/>
            <person name="Aguiy J.C."/>
        </authorList>
    </citation>
    <scope>NUCLEOTIDE SEQUENCE [LARGE SCALE GENOMIC DNA]</scope>
    <source>
        <strain evidence="1">JCA_2017</strain>
    </source>
</reference>
<evidence type="ECO:0000313" key="2">
    <source>
        <dbReference type="Proteomes" id="UP000257109"/>
    </source>
</evidence>
<dbReference type="AlphaFoldDB" id="A0A371HTI5"/>
<evidence type="ECO:0000313" key="1">
    <source>
        <dbReference type="EMBL" id="RDY06111.1"/>
    </source>
</evidence>
<sequence length="128" mass="15205">MTLCREFFELMQKEFEMSMMEELIFILRLQIKQELLKKFNLEDCKIMSTKMHPTSILSLDELNKKVDQTSYRGMIDSLLYLTTPIADITYLNGTTNLGLYDKKSDQYRLKGYSGVDFARDRIERKKHE</sequence>
<comment type="caution">
    <text evidence="1">The sequence shown here is derived from an EMBL/GenBank/DDBJ whole genome shotgun (WGS) entry which is preliminary data.</text>
</comment>
<organism evidence="1 2">
    <name type="scientific">Mucuna pruriens</name>
    <name type="common">Velvet bean</name>
    <name type="synonym">Dolichos pruriens</name>
    <dbReference type="NCBI Taxonomy" id="157652"/>
    <lineage>
        <taxon>Eukaryota</taxon>
        <taxon>Viridiplantae</taxon>
        <taxon>Streptophyta</taxon>
        <taxon>Embryophyta</taxon>
        <taxon>Tracheophyta</taxon>
        <taxon>Spermatophyta</taxon>
        <taxon>Magnoliopsida</taxon>
        <taxon>eudicotyledons</taxon>
        <taxon>Gunneridae</taxon>
        <taxon>Pentapetalae</taxon>
        <taxon>rosids</taxon>
        <taxon>fabids</taxon>
        <taxon>Fabales</taxon>
        <taxon>Fabaceae</taxon>
        <taxon>Papilionoideae</taxon>
        <taxon>50 kb inversion clade</taxon>
        <taxon>NPAAA clade</taxon>
        <taxon>indigoferoid/millettioid clade</taxon>
        <taxon>Phaseoleae</taxon>
        <taxon>Mucuna</taxon>
    </lineage>
</organism>